<protein>
    <recommendedName>
        <fullName evidence="3">Chorismate lyase</fullName>
    </recommendedName>
</protein>
<keyword evidence="2" id="KW-0150">Chloroplast</keyword>
<name>A0A1Z1MCS8_9FLOR</name>
<dbReference type="Pfam" id="PF01947">
    <property type="entry name" value="Rv2949c-like"/>
    <property type="match status" value="1"/>
</dbReference>
<evidence type="ECO:0000256" key="1">
    <source>
        <dbReference type="SAM" id="Phobius"/>
    </source>
</evidence>
<sequence>MNLYINKFTKFHSICILPVQKMKDLKSKLPDLINNKWQLILINEGSLTNNIQYLSNSKICIKALQKGYKKYNDKNRIIRYVWMETSIYTSLIFARSLWILTCNNLSLININSNHPIGLSFITRQIDIYKEMHEIYYGYCQKIEKEIRFKEPIWGRKYTLRYKGESYITIQEFFSPRITNLFK</sequence>
<dbReference type="InterPro" id="IPR002800">
    <property type="entry name" value="Rv2949c-like"/>
</dbReference>
<keyword evidence="1" id="KW-0472">Membrane</keyword>
<dbReference type="SUPFAM" id="SSF64288">
    <property type="entry name" value="Chorismate lyase-like"/>
    <property type="match status" value="1"/>
</dbReference>
<keyword evidence="1" id="KW-0812">Transmembrane</keyword>
<dbReference type="GeneID" id="33357096"/>
<evidence type="ECO:0000313" key="2">
    <source>
        <dbReference type="EMBL" id="ARW63888.1"/>
    </source>
</evidence>
<evidence type="ECO:0008006" key="3">
    <source>
        <dbReference type="Google" id="ProtNLM"/>
    </source>
</evidence>
<gene>
    <name evidence="2" type="primary">ycf21</name>
</gene>
<dbReference type="Gene3D" id="3.40.1410.10">
    <property type="entry name" value="Chorismate lyase-like"/>
    <property type="match status" value="1"/>
</dbReference>
<reference evidence="2" key="1">
    <citation type="journal article" date="2017" name="J. Phycol.">
        <title>Analysis of chloroplast genomes and a supermatrix inform reclassification of the Rhodomelaceae (Rhodophyta).</title>
        <authorList>
            <person name="Diaz-Tapia P."/>
            <person name="Maggs C.A."/>
            <person name="West J.A."/>
            <person name="Verbruggen H."/>
        </authorList>
    </citation>
    <scope>NUCLEOTIDE SEQUENCE</scope>
    <source>
        <strain evidence="2">PD644</strain>
    </source>
</reference>
<dbReference type="EMBL" id="MF101430">
    <property type="protein sequence ID" value="ARW63888.1"/>
    <property type="molecule type" value="Genomic_DNA"/>
</dbReference>
<organism evidence="2">
    <name type="scientific">Alsidium seaforthii</name>
    <dbReference type="NCBI Taxonomy" id="2007182"/>
    <lineage>
        <taxon>Eukaryota</taxon>
        <taxon>Rhodophyta</taxon>
        <taxon>Florideophyceae</taxon>
        <taxon>Rhodymeniophycidae</taxon>
        <taxon>Ceramiales</taxon>
        <taxon>Rhodomelaceae</taxon>
        <taxon>Polysiphonioideae</taxon>
        <taxon>Alsidium</taxon>
    </lineage>
</organism>
<proteinExistence type="predicted"/>
<feature type="transmembrane region" description="Helical" evidence="1">
    <location>
        <begin position="80"/>
        <end position="100"/>
    </location>
</feature>
<geneLocation type="chloroplast" evidence="2"/>
<dbReference type="AlphaFoldDB" id="A0A1Z1MCS8"/>
<accession>A0A1Z1MCS8</accession>
<dbReference type="RefSeq" id="YP_009395120.1">
    <property type="nucleotide sequence ID" value="NC_035276.1"/>
</dbReference>
<keyword evidence="1" id="KW-1133">Transmembrane helix</keyword>
<keyword evidence="2" id="KW-0934">Plastid</keyword>
<dbReference type="InterPro" id="IPR028978">
    <property type="entry name" value="Chorismate_lyase_/UTRA_dom_sf"/>
</dbReference>